<feature type="domain" description="CBS" evidence="10">
    <location>
        <begin position="142"/>
        <end position="199"/>
    </location>
</feature>
<dbReference type="AlphaFoldDB" id="A0A5B8REH7"/>
<dbReference type="PROSITE" id="PS51371">
    <property type="entry name" value="CBS"/>
    <property type="match status" value="2"/>
</dbReference>
<reference evidence="11" key="1">
    <citation type="submission" date="2019-06" db="EMBL/GenBank/DDBJ databases">
        <authorList>
            <person name="Murdoch R.W."/>
            <person name="Fathepure B."/>
        </authorList>
    </citation>
    <scope>NUCLEOTIDE SEQUENCE</scope>
</reference>
<gene>
    <name evidence="11" type="primary">corC</name>
    <name evidence="11" type="ORF">KBTEX_01545</name>
</gene>
<dbReference type="SUPFAM" id="SSF54631">
    <property type="entry name" value="CBS-domain pair"/>
    <property type="match status" value="1"/>
</dbReference>
<evidence type="ECO:0000313" key="11">
    <source>
        <dbReference type="EMBL" id="QEA05225.1"/>
    </source>
</evidence>
<comment type="function">
    <text evidence="7">Plays a role in the transport of magnesium and cobalt ions.</text>
</comment>
<keyword evidence="2" id="KW-0813">Transport</keyword>
<dbReference type="Pfam" id="PF21917">
    <property type="entry name" value="NMB0537_N"/>
    <property type="match status" value="1"/>
</dbReference>
<evidence type="ECO:0000256" key="1">
    <source>
        <dbReference type="ARBA" id="ARBA00006337"/>
    </source>
</evidence>
<evidence type="ECO:0000259" key="10">
    <source>
        <dbReference type="PROSITE" id="PS51371"/>
    </source>
</evidence>
<keyword evidence="3" id="KW-0677">Repeat</keyword>
<dbReference type="PANTHER" id="PTHR22777:SF27">
    <property type="entry name" value="MAGNESIUM AND COBALT EFFLUX PROTEIN CORC"/>
    <property type="match status" value="1"/>
</dbReference>
<proteinExistence type="inferred from homology"/>
<dbReference type="CDD" id="cd04590">
    <property type="entry name" value="CBS_pair_CorC_HlyC_assoc"/>
    <property type="match status" value="1"/>
</dbReference>
<dbReference type="InterPro" id="IPR036318">
    <property type="entry name" value="FAD-bd_PCMH-like_sf"/>
</dbReference>
<dbReference type="FunFam" id="3.30.465.10:FF:000023">
    <property type="entry name" value="Magnesium and cobalt transporter"/>
    <property type="match status" value="1"/>
</dbReference>
<dbReference type="SUPFAM" id="SSF56176">
    <property type="entry name" value="FAD-binding/transporter-associated domain-like"/>
    <property type="match status" value="1"/>
</dbReference>
<dbReference type="Pfam" id="PF00571">
    <property type="entry name" value="CBS"/>
    <property type="match status" value="2"/>
</dbReference>
<dbReference type="Pfam" id="PF03471">
    <property type="entry name" value="CorC_HlyC"/>
    <property type="match status" value="1"/>
</dbReference>
<comment type="similarity">
    <text evidence="1">Belongs to the UPF0053 family.</text>
</comment>
<evidence type="ECO:0000256" key="6">
    <source>
        <dbReference type="ARBA" id="ARBA00023285"/>
    </source>
</evidence>
<dbReference type="FunFam" id="3.10.580.10:FF:000002">
    <property type="entry name" value="Magnesium/cobalt efflux protein CorC"/>
    <property type="match status" value="1"/>
</dbReference>
<dbReference type="InterPro" id="IPR046342">
    <property type="entry name" value="CBS_dom_sf"/>
</dbReference>
<name>A0A5B8REH7_9ZZZZ</name>
<dbReference type="SMART" id="SM01091">
    <property type="entry name" value="CorC_HlyC"/>
    <property type="match status" value="1"/>
</dbReference>
<dbReference type="InterPro" id="IPR005170">
    <property type="entry name" value="Transptr-assoc_dom"/>
</dbReference>
<dbReference type="EMBL" id="MN079097">
    <property type="protein sequence ID" value="QEA05225.1"/>
    <property type="molecule type" value="Genomic_DNA"/>
</dbReference>
<organism evidence="11">
    <name type="scientific">uncultured organism</name>
    <dbReference type="NCBI Taxonomy" id="155900"/>
    <lineage>
        <taxon>unclassified sequences</taxon>
        <taxon>environmental samples</taxon>
    </lineage>
</organism>
<sequence length="302" mass="33934">MNEDRSGSSSSSQSHNGHHRSWLERIGQALSGEPRDREDLVEVLRQATEREILDHDALAMIEGVLHVSELQARDIMIPRSQVAVLQRSDRVWDLMPTIVETGHSRFPVTGESRDDVIGILIAKDLLRYLDPDTQREFNLRELLRPALFIPESKRLDALLKLFQDSRNHLAVVVDEYGGLAGIVTIEDVIEQIVGEIDDEHDDEDDGWILSRGDDGEFVVKALTPIDEFNENFGTDFSDEEFDTVGGLVANGFGHVPRRGEALELGGCRFEVVRADSRRIYLLRVSRFPVAVAVEDEDHSQAG</sequence>
<evidence type="ECO:0000256" key="3">
    <source>
        <dbReference type="ARBA" id="ARBA00022737"/>
    </source>
</evidence>
<dbReference type="PANTHER" id="PTHR22777">
    <property type="entry name" value="HEMOLYSIN-RELATED"/>
    <property type="match status" value="1"/>
</dbReference>
<evidence type="ECO:0000256" key="7">
    <source>
        <dbReference type="ARBA" id="ARBA00037273"/>
    </source>
</evidence>
<feature type="region of interest" description="Disordered" evidence="9">
    <location>
        <begin position="1"/>
        <end position="20"/>
    </location>
</feature>
<keyword evidence="5" id="KW-0129">CBS domain</keyword>
<keyword evidence="6" id="KW-0170">Cobalt</keyword>
<evidence type="ECO:0000256" key="5">
    <source>
        <dbReference type="ARBA" id="ARBA00023122"/>
    </source>
</evidence>
<feature type="domain" description="CBS" evidence="10">
    <location>
        <begin position="76"/>
        <end position="137"/>
    </location>
</feature>
<dbReference type="Gene3D" id="3.10.580.10">
    <property type="entry name" value="CBS-domain"/>
    <property type="match status" value="1"/>
</dbReference>
<accession>A0A5B8REH7</accession>
<dbReference type="Gene3D" id="3.30.465.10">
    <property type="match status" value="1"/>
</dbReference>
<dbReference type="GO" id="GO:0005886">
    <property type="term" value="C:plasma membrane"/>
    <property type="evidence" value="ECO:0007669"/>
    <property type="project" value="TreeGrafter"/>
</dbReference>
<dbReference type="InterPro" id="IPR000644">
    <property type="entry name" value="CBS_dom"/>
</dbReference>
<dbReference type="InterPro" id="IPR054115">
    <property type="entry name" value="CorC_N"/>
</dbReference>
<evidence type="ECO:0000256" key="2">
    <source>
        <dbReference type="ARBA" id="ARBA00022448"/>
    </source>
</evidence>
<evidence type="ECO:0000256" key="9">
    <source>
        <dbReference type="SAM" id="MobiDB-lite"/>
    </source>
</evidence>
<dbReference type="InterPro" id="IPR044751">
    <property type="entry name" value="Ion_transp-like_CBS"/>
</dbReference>
<evidence type="ECO:0000256" key="4">
    <source>
        <dbReference type="ARBA" id="ARBA00022842"/>
    </source>
</evidence>
<protein>
    <recommendedName>
        <fullName evidence="8">Magnesium and cobalt efflux protein CorC</fullName>
    </recommendedName>
</protein>
<keyword evidence="4" id="KW-0460">Magnesium</keyword>
<dbReference type="InterPro" id="IPR016169">
    <property type="entry name" value="FAD-bd_PCMH_sub2"/>
</dbReference>
<dbReference type="GO" id="GO:0050660">
    <property type="term" value="F:flavin adenine dinucleotide binding"/>
    <property type="evidence" value="ECO:0007669"/>
    <property type="project" value="InterPro"/>
</dbReference>
<evidence type="ECO:0000256" key="8">
    <source>
        <dbReference type="ARBA" id="ARBA00040729"/>
    </source>
</evidence>
<dbReference type="SMART" id="SM00116">
    <property type="entry name" value="CBS"/>
    <property type="match status" value="2"/>
</dbReference>